<dbReference type="PROSITE" id="PS01173">
    <property type="entry name" value="LIPASE_GDXG_HIS"/>
    <property type="match status" value="1"/>
</dbReference>
<evidence type="ECO:0000256" key="5">
    <source>
        <dbReference type="RuleBase" id="RU361235"/>
    </source>
</evidence>
<feature type="domain" description="Carboxylesterase type B" evidence="6">
    <location>
        <begin position="29"/>
        <end position="528"/>
    </location>
</feature>
<feature type="signal peptide" evidence="5">
    <location>
        <begin position="1"/>
        <end position="22"/>
    </location>
</feature>
<keyword evidence="3" id="KW-0719">Serine esterase</keyword>
<comment type="similarity">
    <text evidence="1 5">Belongs to the type-B carboxylesterase/lipase family.</text>
</comment>
<dbReference type="EC" id="3.1.1.-" evidence="5"/>
<dbReference type="PANTHER" id="PTHR44590:SF3">
    <property type="entry name" value="CARBOXYLESTERASE TYPE B DOMAIN-CONTAINING PROTEIN"/>
    <property type="match status" value="1"/>
</dbReference>
<dbReference type="InterPro" id="IPR002168">
    <property type="entry name" value="Lipase_GDXG_HIS_AS"/>
</dbReference>
<dbReference type="InterPro" id="IPR029058">
    <property type="entry name" value="AB_hydrolase_fold"/>
</dbReference>
<dbReference type="Pfam" id="PF00135">
    <property type="entry name" value="COesterase"/>
    <property type="match status" value="1"/>
</dbReference>
<dbReference type="PANTHER" id="PTHR44590">
    <property type="entry name" value="CARBOXYLIC ESTER HYDROLASE-RELATED"/>
    <property type="match status" value="1"/>
</dbReference>
<comment type="caution">
    <text evidence="7">The sequence shown here is derived from an EMBL/GenBank/DDBJ whole genome shotgun (WGS) entry which is preliminary data.</text>
</comment>
<dbReference type="InterPro" id="IPR019826">
    <property type="entry name" value="Carboxylesterase_B_AS"/>
</dbReference>
<keyword evidence="4 5" id="KW-0378">Hydrolase</keyword>
<keyword evidence="5" id="KW-0732">Signal</keyword>
<dbReference type="OrthoDB" id="19653at2759"/>
<dbReference type="SUPFAM" id="SSF53474">
    <property type="entry name" value="alpha/beta-Hydrolases"/>
    <property type="match status" value="1"/>
</dbReference>
<gene>
    <name evidence="7" type="ORF">BOKJ2_LOCUS9282</name>
</gene>
<reference evidence="7" key="1">
    <citation type="submission" date="2020-09" db="EMBL/GenBank/DDBJ databases">
        <authorList>
            <person name="Kikuchi T."/>
        </authorList>
    </citation>
    <scope>NUCLEOTIDE SEQUENCE</scope>
    <source>
        <strain evidence="7">SH1</strain>
    </source>
</reference>
<sequence length="576" mass="64257">MHSAWMAVTTIVFFYSRPSADALTLTAPVKTTHGRAQGKVYDFGAKGKVGAFMGIPYGRAPDGEFRFQKPRPARTWRGQRRFTQYGPACYYLAQNRKEHMPPIRFDEDCLSVNVFTPLNDDSNVKSKLPIMVYIHGGAYVMGSSATVGDEGIARILATQNVIVVTLNYRTGIFGFFTTGDSNAPGNQALWDMRLALQWVNENAEVFGGDKKNIMLFGQSAGGSATHALLMSPTTKGLFHKAAPMSGSTGENGITQPSVIRSQMLNLAKYLGFKPTNESSTKDTNIELVSFMRQVEPSKLALNGALSVNYNYSGNGQFKLIPVYDNEFLPGTLEKLKAGIHDVPLLTGNTEYEALAFFGKENVYEAAIGMATYYTKGDSMLAKTAMDYFVDKSLPKDSVEFMKQCILVVSDIIFNKDIYSLALQSAQKKNPVYLYTFKYFKPTPATQRYPFQGAMHCSDLQYLFGLNENEVYEPDLDDVIVSDQLSTYFVNFAKFSNPNGQNSEQKWEPVSDEATKPQYMSIDVNATQLHPVFMDGRMEKWNEINQQVNSARTFTRVSTLLLSMYSFSGATTQRMFV</sequence>
<dbReference type="Gene3D" id="3.40.50.1820">
    <property type="entry name" value="alpha/beta hydrolase"/>
    <property type="match status" value="1"/>
</dbReference>
<dbReference type="EMBL" id="CAJFDH010000004">
    <property type="protein sequence ID" value="CAD5221113.1"/>
    <property type="molecule type" value="Genomic_DNA"/>
</dbReference>
<evidence type="ECO:0000313" key="7">
    <source>
        <dbReference type="EMBL" id="CAD5221113.1"/>
    </source>
</evidence>
<evidence type="ECO:0000256" key="1">
    <source>
        <dbReference type="ARBA" id="ARBA00005964"/>
    </source>
</evidence>
<feature type="chain" id="PRO_5035956950" description="Carboxylic ester hydrolase" evidence="5">
    <location>
        <begin position="23"/>
        <end position="576"/>
    </location>
</feature>
<dbReference type="EMBL" id="CAJFCW020000004">
    <property type="protein sequence ID" value="CAG9114598.1"/>
    <property type="molecule type" value="Genomic_DNA"/>
</dbReference>
<comment type="similarity">
    <text evidence="2">Belongs to the 'GDXG' lipolytic enzyme family.</text>
</comment>
<proteinExistence type="inferred from homology"/>
<dbReference type="PROSITE" id="PS00122">
    <property type="entry name" value="CARBOXYLESTERASE_B_1"/>
    <property type="match status" value="1"/>
</dbReference>
<dbReference type="GO" id="GO:0052689">
    <property type="term" value="F:carboxylic ester hydrolase activity"/>
    <property type="evidence" value="ECO:0007669"/>
    <property type="project" value="UniProtKB-KW"/>
</dbReference>
<organism evidence="7 8">
    <name type="scientific">Bursaphelenchus okinawaensis</name>
    <dbReference type="NCBI Taxonomy" id="465554"/>
    <lineage>
        <taxon>Eukaryota</taxon>
        <taxon>Metazoa</taxon>
        <taxon>Ecdysozoa</taxon>
        <taxon>Nematoda</taxon>
        <taxon>Chromadorea</taxon>
        <taxon>Rhabditida</taxon>
        <taxon>Tylenchina</taxon>
        <taxon>Tylenchomorpha</taxon>
        <taxon>Aphelenchoidea</taxon>
        <taxon>Aphelenchoididae</taxon>
        <taxon>Bursaphelenchus</taxon>
    </lineage>
</organism>
<dbReference type="Proteomes" id="UP000783686">
    <property type="component" value="Unassembled WGS sequence"/>
</dbReference>
<dbReference type="Proteomes" id="UP000614601">
    <property type="component" value="Unassembled WGS sequence"/>
</dbReference>
<keyword evidence="8" id="KW-1185">Reference proteome</keyword>
<evidence type="ECO:0000313" key="8">
    <source>
        <dbReference type="Proteomes" id="UP000614601"/>
    </source>
</evidence>
<accession>A0A811KYH4</accession>
<dbReference type="AlphaFoldDB" id="A0A811KYH4"/>
<evidence type="ECO:0000256" key="3">
    <source>
        <dbReference type="ARBA" id="ARBA00022487"/>
    </source>
</evidence>
<dbReference type="InterPro" id="IPR002018">
    <property type="entry name" value="CarbesteraseB"/>
</dbReference>
<evidence type="ECO:0000259" key="6">
    <source>
        <dbReference type="Pfam" id="PF00135"/>
    </source>
</evidence>
<evidence type="ECO:0000256" key="4">
    <source>
        <dbReference type="ARBA" id="ARBA00022801"/>
    </source>
</evidence>
<name>A0A811KYH4_9BILA</name>
<evidence type="ECO:0000256" key="2">
    <source>
        <dbReference type="ARBA" id="ARBA00010515"/>
    </source>
</evidence>
<protein>
    <recommendedName>
        <fullName evidence="5">Carboxylic ester hydrolase</fullName>
        <ecNumber evidence="5">3.1.1.-</ecNumber>
    </recommendedName>
</protein>